<organism evidence="9 10">
    <name type="scientific">Octopus vulgaris</name>
    <name type="common">Common octopus</name>
    <dbReference type="NCBI Taxonomy" id="6645"/>
    <lineage>
        <taxon>Eukaryota</taxon>
        <taxon>Metazoa</taxon>
        <taxon>Spiralia</taxon>
        <taxon>Lophotrochozoa</taxon>
        <taxon>Mollusca</taxon>
        <taxon>Cephalopoda</taxon>
        <taxon>Coleoidea</taxon>
        <taxon>Octopodiformes</taxon>
        <taxon>Octopoda</taxon>
        <taxon>Incirrata</taxon>
        <taxon>Octopodidae</taxon>
        <taxon>Octopus</taxon>
    </lineage>
</organism>
<comment type="function">
    <text evidence="3">In addition to its role as an aminoacyl-tRNA synthetase, has also cysteine persulfide synthase activity. Produces reactive persulfide species such as cysteine persulfide (CysSSH) from substrate cysteine and mediate direct incorporation of CysSSH into proteins during translations, resulting in protein persulfides and polysulfides. CysSSHs behave as potent antioxidants and cellular protectants.</text>
</comment>
<name>A0AA36BCR4_OCTVU</name>
<comment type="catalytic activity">
    <reaction evidence="4">
        <text>S-disulfanyl-L-cysteine + tRNA(Cys) + ATP = (S)-disulfanyl-L-cysteinyl-tRNA(Cys) + AMP + diphosphate</text>
        <dbReference type="Rhea" id="RHEA:78651"/>
        <dbReference type="Rhea" id="RHEA-COMP:9661"/>
        <dbReference type="Rhea" id="RHEA-COMP:19120"/>
        <dbReference type="ChEBI" id="CHEBI:30616"/>
        <dbReference type="ChEBI" id="CHEBI:33019"/>
        <dbReference type="ChEBI" id="CHEBI:78442"/>
        <dbReference type="ChEBI" id="CHEBI:229465"/>
        <dbReference type="ChEBI" id="CHEBI:229521"/>
        <dbReference type="ChEBI" id="CHEBI:456215"/>
    </reaction>
    <physiologicalReaction direction="left-to-right" evidence="4">
        <dbReference type="Rhea" id="RHEA:78652"/>
    </physiologicalReaction>
</comment>
<gene>
    <name evidence="9" type="ORF">OCTVUL_1B002966</name>
</gene>
<comment type="function">
    <text evidence="2">Mitochondrial cysteine-specific aminoacyl-tRNA synthetase that catalyzes the ATP-dependent ligation of cysteine to tRNA(Cys).</text>
</comment>
<dbReference type="AlphaFoldDB" id="A0AA36BCR4"/>
<dbReference type="PANTHER" id="PTHR10890">
    <property type="entry name" value="CYSTEINYL-TRNA SYNTHETASE"/>
    <property type="match status" value="1"/>
</dbReference>
<dbReference type="GO" id="GO:0005524">
    <property type="term" value="F:ATP binding"/>
    <property type="evidence" value="ECO:0007669"/>
    <property type="project" value="InterPro"/>
</dbReference>
<evidence type="ECO:0000256" key="4">
    <source>
        <dbReference type="ARBA" id="ARBA00047499"/>
    </source>
</evidence>
<evidence type="ECO:0000313" key="9">
    <source>
        <dbReference type="EMBL" id="CAI9732031.1"/>
    </source>
</evidence>
<dbReference type="InterPro" id="IPR024909">
    <property type="entry name" value="Cys-tRNA/MSH_ligase"/>
</dbReference>
<dbReference type="Proteomes" id="UP001162480">
    <property type="component" value="Chromosome 13"/>
</dbReference>
<dbReference type="InterPro" id="IPR009080">
    <property type="entry name" value="tRNAsynth_Ia_anticodon-bd"/>
</dbReference>
<dbReference type="EMBL" id="OX597826">
    <property type="protein sequence ID" value="CAI9732031.1"/>
    <property type="molecule type" value="Genomic_DNA"/>
</dbReference>
<dbReference type="GO" id="GO:0005737">
    <property type="term" value="C:cytoplasm"/>
    <property type="evidence" value="ECO:0007669"/>
    <property type="project" value="TreeGrafter"/>
</dbReference>
<reference evidence="9" key="1">
    <citation type="submission" date="2023-08" db="EMBL/GenBank/DDBJ databases">
        <authorList>
            <person name="Alioto T."/>
            <person name="Alioto T."/>
            <person name="Gomez Garrido J."/>
        </authorList>
    </citation>
    <scope>NUCLEOTIDE SEQUENCE</scope>
</reference>
<evidence type="ECO:0000256" key="1">
    <source>
        <dbReference type="ARBA" id="ARBA00005594"/>
    </source>
</evidence>
<dbReference type="GO" id="GO:0004817">
    <property type="term" value="F:cysteine-tRNA ligase activity"/>
    <property type="evidence" value="ECO:0007669"/>
    <property type="project" value="UniProtKB-EC"/>
</dbReference>
<evidence type="ECO:0000256" key="8">
    <source>
        <dbReference type="ARBA" id="ARBA00049046"/>
    </source>
</evidence>
<evidence type="ECO:0000313" key="10">
    <source>
        <dbReference type="Proteomes" id="UP001162480"/>
    </source>
</evidence>
<dbReference type="SUPFAM" id="SSF47323">
    <property type="entry name" value="Anticodon-binding domain of a subclass of class I aminoacyl-tRNA synthetases"/>
    <property type="match status" value="1"/>
</dbReference>
<evidence type="ECO:0000256" key="7">
    <source>
        <dbReference type="ARBA" id="ARBA00048609"/>
    </source>
</evidence>
<comment type="catalytic activity">
    <reaction evidence="8">
        <text>tRNA(Cys) + L-cysteine + ATP = L-cysteinyl-tRNA(Cys) + AMP + diphosphate</text>
        <dbReference type="Rhea" id="RHEA:17773"/>
        <dbReference type="Rhea" id="RHEA-COMP:9661"/>
        <dbReference type="Rhea" id="RHEA-COMP:9679"/>
        <dbReference type="ChEBI" id="CHEBI:30616"/>
        <dbReference type="ChEBI" id="CHEBI:33019"/>
        <dbReference type="ChEBI" id="CHEBI:35235"/>
        <dbReference type="ChEBI" id="CHEBI:78442"/>
        <dbReference type="ChEBI" id="CHEBI:78517"/>
        <dbReference type="ChEBI" id="CHEBI:456215"/>
        <dbReference type="EC" id="6.1.1.16"/>
    </reaction>
    <physiologicalReaction direction="right-to-left" evidence="8">
        <dbReference type="Rhea" id="RHEA:17775"/>
    </physiologicalReaction>
</comment>
<dbReference type="Gene3D" id="1.20.120.1910">
    <property type="entry name" value="Cysteine-tRNA ligase, C-terminal anti-codon recognition domain"/>
    <property type="match status" value="1"/>
</dbReference>
<sequence>MNCGNISESEILSKLDQLQMSVGEALCDDFDLPRTVASIMSFVQFMNTELTPTQDLSCSSRSTVAVAVAAMYVSELLQSFGINFGKQMQQQAESGNDLQLSQVIDSTVKYRNKIRQFILSPHEDISFGKDYEDLNKKEKKKVKFQALQPLISSSDDIRKEFAAMDIQIIDYRDDSSWKIVTKKKKNEN</sequence>
<keyword evidence="10" id="KW-1185">Reference proteome</keyword>
<evidence type="ECO:0000256" key="2">
    <source>
        <dbReference type="ARBA" id="ARBA00043868"/>
    </source>
</evidence>
<evidence type="ECO:0000256" key="6">
    <source>
        <dbReference type="ARBA" id="ARBA00047731"/>
    </source>
</evidence>
<dbReference type="GO" id="GO:0006423">
    <property type="term" value="P:cysteinyl-tRNA aminoacylation"/>
    <property type="evidence" value="ECO:0007669"/>
    <property type="project" value="TreeGrafter"/>
</dbReference>
<keyword evidence="9" id="KW-0436">Ligase</keyword>
<evidence type="ECO:0000256" key="3">
    <source>
        <dbReference type="ARBA" id="ARBA00045476"/>
    </source>
</evidence>
<comment type="catalytic activity">
    <reaction evidence="6">
        <text>S-sulfanyl-L-cysteine + L-cysteine = S-disulfanyl-L-cysteine + L-alanine</text>
        <dbReference type="Rhea" id="RHEA:78627"/>
        <dbReference type="ChEBI" id="CHEBI:35235"/>
        <dbReference type="ChEBI" id="CHEBI:57972"/>
        <dbReference type="ChEBI" id="CHEBI:58591"/>
        <dbReference type="ChEBI" id="CHEBI:229465"/>
    </reaction>
    <physiologicalReaction direction="left-to-right" evidence="6">
        <dbReference type="Rhea" id="RHEA:78628"/>
    </physiologicalReaction>
</comment>
<dbReference type="PANTHER" id="PTHR10890:SF27">
    <property type="entry name" value="CYSTEINE--TRNA LIGASE, MITOCHONDRIAL-RELATED"/>
    <property type="match status" value="1"/>
</dbReference>
<comment type="catalytic activity">
    <reaction evidence="7">
        <text>S-sulfanyl-L-cysteine + tRNA(Cys) + ATP = (S)-sulfanyl-L-cysteinyl-tRNA(Cys) + AMP + diphosphate</text>
        <dbReference type="Rhea" id="RHEA:78647"/>
        <dbReference type="Rhea" id="RHEA-COMP:9661"/>
        <dbReference type="Rhea" id="RHEA-COMP:19119"/>
        <dbReference type="ChEBI" id="CHEBI:30616"/>
        <dbReference type="ChEBI" id="CHEBI:33019"/>
        <dbReference type="ChEBI" id="CHEBI:58591"/>
        <dbReference type="ChEBI" id="CHEBI:78442"/>
        <dbReference type="ChEBI" id="CHEBI:229520"/>
        <dbReference type="ChEBI" id="CHEBI:456215"/>
    </reaction>
    <physiologicalReaction direction="left-to-right" evidence="7">
        <dbReference type="Rhea" id="RHEA:78648"/>
    </physiologicalReaction>
</comment>
<protein>
    <submittedName>
        <fullName evidence="9">Probable cysteine--tRNA ligase, mitochondrial isoform X1</fullName>
    </submittedName>
</protein>
<comment type="similarity">
    <text evidence="1">Belongs to the class-I aminoacyl-tRNA synthetase family.</text>
</comment>
<accession>A0AA36BCR4</accession>
<comment type="catalytic activity">
    <reaction evidence="5">
        <text>2 L-cysteine = S-sulfanyl-L-cysteine + L-alanine</text>
        <dbReference type="Rhea" id="RHEA:78543"/>
        <dbReference type="ChEBI" id="CHEBI:35235"/>
        <dbReference type="ChEBI" id="CHEBI:57972"/>
        <dbReference type="ChEBI" id="CHEBI:58591"/>
    </reaction>
    <physiologicalReaction direction="left-to-right" evidence="5">
        <dbReference type="Rhea" id="RHEA:78544"/>
    </physiologicalReaction>
</comment>
<evidence type="ECO:0000256" key="5">
    <source>
        <dbReference type="ARBA" id="ARBA00047548"/>
    </source>
</evidence>
<proteinExistence type="inferred from homology"/>